<keyword evidence="4 6" id="KW-0143">Chaperone</keyword>
<evidence type="ECO:0000313" key="9">
    <source>
        <dbReference type="EMBL" id="MQR27007.1"/>
    </source>
</evidence>
<evidence type="ECO:0000256" key="8">
    <source>
        <dbReference type="RuleBase" id="RU000419"/>
    </source>
</evidence>
<gene>
    <name evidence="6 9" type="primary">groL</name>
    <name evidence="6" type="synonym">groEL</name>
    <name evidence="9" type="ORF">GFV13_06955</name>
</gene>
<organism evidence="9 10">
    <name type="scientific">Leuconostoc mesenteroides</name>
    <dbReference type="NCBI Taxonomy" id="1245"/>
    <lineage>
        <taxon>Bacteria</taxon>
        <taxon>Bacillati</taxon>
        <taxon>Bacillota</taxon>
        <taxon>Bacilli</taxon>
        <taxon>Lactobacillales</taxon>
        <taxon>Lactobacillaceae</taxon>
        <taxon>Leuconostoc</taxon>
    </lineage>
</organism>
<dbReference type="PROSITE" id="PS00296">
    <property type="entry name" value="CHAPERONINS_CPN60"/>
    <property type="match status" value="1"/>
</dbReference>
<dbReference type="FunFam" id="3.50.7.10:FF:000001">
    <property type="entry name" value="60 kDa chaperonin"/>
    <property type="match status" value="1"/>
</dbReference>
<dbReference type="OMA" id="TDTDKME"/>
<feature type="binding site" evidence="6">
    <location>
        <begin position="476"/>
        <end position="478"/>
    </location>
    <ligand>
        <name>ATP</name>
        <dbReference type="ChEBI" id="CHEBI:30616"/>
    </ligand>
</feature>
<comment type="subcellular location">
    <subcellularLocation>
        <location evidence="6">Cytoplasm</location>
    </subcellularLocation>
</comment>
<dbReference type="NCBIfam" id="NF009489">
    <property type="entry name" value="PRK12851.1"/>
    <property type="match status" value="1"/>
</dbReference>
<dbReference type="SMR" id="A0A222YF17"/>
<dbReference type="InterPro" id="IPR018370">
    <property type="entry name" value="Chaperonin_Cpn60_CS"/>
</dbReference>
<dbReference type="AlphaFoldDB" id="A0A222YF17"/>
<keyword evidence="5 6" id="KW-0413">Isomerase</keyword>
<dbReference type="GO" id="GO:0005524">
    <property type="term" value="F:ATP binding"/>
    <property type="evidence" value="ECO:0007669"/>
    <property type="project" value="UniProtKB-UniRule"/>
</dbReference>
<evidence type="ECO:0000256" key="4">
    <source>
        <dbReference type="ARBA" id="ARBA00023186"/>
    </source>
</evidence>
<dbReference type="InterPro" id="IPR027413">
    <property type="entry name" value="GROEL-like_equatorial_sf"/>
</dbReference>
<dbReference type="STRING" id="1245.ARA02_07815"/>
<evidence type="ECO:0000256" key="3">
    <source>
        <dbReference type="ARBA" id="ARBA00022840"/>
    </source>
</evidence>
<dbReference type="PRINTS" id="PR00298">
    <property type="entry name" value="CHAPERONIN60"/>
</dbReference>
<keyword evidence="2 6" id="KW-0547">Nucleotide-binding</keyword>
<protein>
    <recommendedName>
        <fullName evidence="6">Chaperonin GroEL</fullName>
        <ecNumber evidence="6">5.6.1.7</ecNumber>
    </recommendedName>
    <alternativeName>
        <fullName evidence="6">60 kDa chaperonin</fullName>
    </alternativeName>
    <alternativeName>
        <fullName evidence="6">Chaperonin-60</fullName>
        <shortName evidence="6">Cpn60</shortName>
    </alternativeName>
</protein>
<name>A0A222YF17_LEUME</name>
<dbReference type="Gene3D" id="1.10.560.10">
    <property type="entry name" value="GroEL-like equatorial domain"/>
    <property type="match status" value="1"/>
</dbReference>
<keyword evidence="6" id="KW-0963">Cytoplasm</keyword>
<dbReference type="Pfam" id="PF00118">
    <property type="entry name" value="Cpn60_TCP1"/>
    <property type="match status" value="1"/>
</dbReference>
<dbReference type="SUPFAM" id="SSF48592">
    <property type="entry name" value="GroEL equatorial domain-like"/>
    <property type="match status" value="1"/>
</dbReference>
<dbReference type="InterPro" id="IPR027409">
    <property type="entry name" value="GroEL-like_apical_dom_sf"/>
</dbReference>
<dbReference type="GeneID" id="99674820"/>
<feature type="binding site" evidence="6">
    <location>
        <position position="413"/>
    </location>
    <ligand>
        <name>ATP</name>
        <dbReference type="ChEBI" id="CHEBI:30616"/>
    </ligand>
</feature>
<dbReference type="Proteomes" id="UP000469952">
    <property type="component" value="Unassembled WGS sequence"/>
</dbReference>
<comment type="caution">
    <text evidence="6">Lacks conserved residue(s) required for the propagation of feature annotation.</text>
</comment>
<evidence type="ECO:0000256" key="7">
    <source>
        <dbReference type="RuleBase" id="RU000418"/>
    </source>
</evidence>
<dbReference type="NCBIfam" id="TIGR02348">
    <property type="entry name" value="GroEL"/>
    <property type="match status" value="1"/>
</dbReference>
<dbReference type="InterPro" id="IPR001844">
    <property type="entry name" value="Cpn60/GroEL"/>
</dbReference>
<dbReference type="EC" id="5.6.1.7" evidence="6"/>
<dbReference type="PANTHER" id="PTHR45633">
    <property type="entry name" value="60 KDA HEAT SHOCK PROTEIN, MITOCHONDRIAL"/>
    <property type="match status" value="1"/>
</dbReference>
<proteinExistence type="inferred from homology"/>
<dbReference type="EMBL" id="WIPA01000009">
    <property type="protein sequence ID" value="MQR27007.1"/>
    <property type="molecule type" value="Genomic_DNA"/>
</dbReference>
<comment type="function">
    <text evidence="6 8">Together with its co-chaperonin GroES, plays an essential role in assisting protein folding. The GroEL-GroES system forms a nano-cage that allows encapsulation of the non-native substrate proteins and provides a physical environment optimized to promote and accelerate protein folding.</text>
</comment>
<evidence type="ECO:0000256" key="6">
    <source>
        <dbReference type="HAMAP-Rule" id="MF_00600"/>
    </source>
</evidence>
<dbReference type="GO" id="GO:0005737">
    <property type="term" value="C:cytoplasm"/>
    <property type="evidence" value="ECO:0007669"/>
    <property type="project" value="UniProtKB-SubCell"/>
</dbReference>
<feature type="binding site" evidence="6">
    <location>
        <begin position="29"/>
        <end position="32"/>
    </location>
    <ligand>
        <name>ATP</name>
        <dbReference type="ChEBI" id="CHEBI:30616"/>
    </ligand>
</feature>
<dbReference type="GO" id="GO:0016853">
    <property type="term" value="F:isomerase activity"/>
    <property type="evidence" value="ECO:0007669"/>
    <property type="project" value="UniProtKB-KW"/>
</dbReference>
<dbReference type="GO" id="GO:0042026">
    <property type="term" value="P:protein refolding"/>
    <property type="evidence" value="ECO:0007669"/>
    <property type="project" value="UniProtKB-UniRule"/>
</dbReference>
<dbReference type="CDD" id="cd03344">
    <property type="entry name" value="GroEL"/>
    <property type="match status" value="1"/>
</dbReference>
<dbReference type="SUPFAM" id="SSF54849">
    <property type="entry name" value="GroEL-intermediate domain like"/>
    <property type="match status" value="1"/>
</dbReference>
<dbReference type="InterPro" id="IPR002423">
    <property type="entry name" value="Cpn60/GroEL/TCP-1"/>
</dbReference>
<dbReference type="GO" id="GO:0051082">
    <property type="term" value="F:unfolded protein binding"/>
    <property type="evidence" value="ECO:0007669"/>
    <property type="project" value="UniProtKB-UniRule"/>
</dbReference>
<evidence type="ECO:0000256" key="5">
    <source>
        <dbReference type="ARBA" id="ARBA00023235"/>
    </source>
</evidence>
<comment type="subunit">
    <text evidence="6 8">Forms a cylinder of 14 subunits composed of two heptameric rings stacked back-to-back. Interacts with the co-chaperonin GroES.</text>
</comment>
<dbReference type="NCBIfam" id="NF009488">
    <property type="entry name" value="PRK12850.1"/>
    <property type="match status" value="1"/>
</dbReference>
<dbReference type="NCBIfam" id="NF000592">
    <property type="entry name" value="PRK00013.1"/>
    <property type="match status" value="1"/>
</dbReference>
<dbReference type="NCBIfam" id="NF009487">
    <property type="entry name" value="PRK12849.1"/>
    <property type="match status" value="1"/>
</dbReference>
<evidence type="ECO:0000313" key="10">
    <source>
        <dbReference type="Proteomes" id="UP000469952"/>
    </source>
</evidence>
<sequence>MAKELKFSEDARAKMKAGVDKLADTVKTTIGPKGRNVVLEQSYGAPTITNDGVTIAKAIELEDHFENMGAKLVAEVASKTNDIAGDGTTTATVLTQAIVGEGLKNVTAGANPVGIRTGIEKATAAAVAKLHEMSHTVNTKDEIAQIASISAANEEVGELIAEAMDKVGNDGVITIEESKGIETTLDVVEGMQFDRGYMSQYMVTDNDKMEANLDNPYILITDKKIGNIQDILPVLQSVVEQGRALLIIADDITGEALPTLVLNKMRGTFNVVAVKAPGFGDRRKAQLEDIAILTGGTVITEDLGLNLKDVTIDQLGQASKINITKDNTTIVEGSGDKGAVASRVDTIKQQIAETTSDFDREKLQERLAKLAGGVAVINVGAATETELKERKYRIEDALNATRAAVEEGFVAGGGTALVNVIAAVSALSEEGDVQTGINTVIKALESPVRQIAENAGLEGSVIVNKLKEQKEGFGYNAATDEWVDMIAAGIVDPTKVTRSALQNAASVSALLLTTEAVVAEEPKDDAPAAMPQGGMPGMM</sequence>
<feature type="binding site" evidence="6">
    <location>
        <begin position="86"/>
        <end position="90"/>
    </location>
    <ligand>
        <name>ATP</name>
        <dbReference type="ChEBI" id="CHEBI:30616"/>
    </ligand>
</feature>
<evidence type="ECO:0000256" key="2">
    <source>
        <dbReference type="ARBA" id="ARBA00022741"/>
    </source>
</evidence>
<evidence type="ECO:0000256" key="1">
    <source>
        <dbReference type="ARBA" id="ARBA00006607"/>
    </source>
</evidence>
<dbReference type="GO" id="GO:0140662">
    <property type="term" value="F:ATP-dependent protein folding chaperone"/>
    <property type="evidence" value="ECO:0007669"/>
    <property type="project" value="InterPro"/>
</dbReference>
<dbReference type="SUPFAM" id="SSF52029">
    <property type="entry name" value="GroEL apical domain-like"/>
    <property type="match status" value="1"/>
</dbReference>
<reference evidence="9 10" key="1">
    <citation type="submission" date="2019-10" db="EMBL/GenBank/DDBJ databases">
        <title>WGS of Leuconostoc mesenteroides.</title>
        <authorList>
            <person name="Melo Bolivar J."/>
            <person name="Marino-Ramirez L."/>
            <person name="Villamil Diaz L.M."/>
        </authorList>
    </citation>
    <scope>NUCLEOTIDE SEQUENCE [LARGE SCALE GENOMIC DNA]</scope>
    <source>
        <strain evidence="9 10">M11</strain>
    </source>
</reference>
<comment type="similarity">
    <text evidence="1 6 7">Belongs to the chaperonin (HSP60) family.</text>
</comment>
<comment type="caution">
    <text evidence="9">The sequence shown here is derived from an EMBL/GenBank/DDBJ whole genome shotgun (WGS) entry which is preliminary data.</text>
</comment>
<dbReference type="HAMAP" id="MF_00600">
    <property type="entry name" value="CH60"/>
    <property type="match status" value="1"/>
</dbReference>
<dbReference type="RefSeq" id="WP_011680362.1">
    <property type="nucleotide sequence ID" value="NZ_BBPK01000018.1"/>
</dbReference>
<keyword evidence="3 6" id="KW-0067">ATP-binding</keyword>
<dbReference type="InterPro" id="IPR027410">
    <property type="entry name" value="TCP-1-like_intermed_sf"/>
</dbReference>
<dbReference type="Gene3D" id="3.30.260.10">
    <property type="entry name" value="TCP-1-like chaperonin intermediate domain"/>
    <property type="match status" value="1"/>
</dbReference>
<accession>A0A222YF17</accession>
<dbReference type="Gene3D" id="3.50.7.10">
    <property type="entry name" value="GroEL"/>
    <property type="match status" value="1"/>
</dbReference>
<feature type="binding site" evidence="6">
    <location>
        <position position="492"/>
    </location>
    <ligand>
        <name>ATP</name>
        <dbReference type="ChEBI" id="CHEBI:30616"/>
    </ligand>
</feature>
<dbReference type="OrthoDB" id="9766614at2"/>